<protein>
    <submittedName>
        <fullName evidence="3">Uncharacterized protein</fullName>
    </submittedName>
</protein>
<reference evidence="3 4" key="1">
    <citation type="submission" date="2018-04" db="EMBL/GenBank/DDBJ databases">
        <title>Genomic Encyclopedia of Type Strains, Phase III (KMG-III): the genomes of soil and plant-associated and newly described type strains.</title>
        <authorList>
            <person name="Whitman W."/>
        </authorList>
    </citation>
    <scope>NUCLEOTIDE SEQUENCE [LARGE SCALE GENOMIC DNA]</scope>
    <source>
        <strain evidence="3 4">MA101b</strain>
    </source>
</reference>
<feature type="signal peptide" evidence="2">
    <location>
        <begin position="1"/>
        <end position="26"/>
    </location>
</feature>
<proteinExistence type="predicted"/>
<evidence type="ECO:0000256" key="2">
    <source>
        <dbReference type="SAM" id="SignalP"/>
    </source>
</evidence>
<name>A0A2T5GT60_9SPHN</name>
<dbReference type="AlphaFoldDB" id="A0A2T5GT60"/>
<gene>
    <name evidence="3" type="ORF">C8J26_0798</name>
</gene>
<evidence type="ECO:0000256" key="1">
    <source>
        <dbReference type="SAM" id="Phobius"/>
    </source>
</evidence>
<sequence length="88" mass="8432">MKFRFKSVAAAVAGMAMMTAPTIASAANPAASLSVAKSATVRAGTPSSGKSGLAEGPTATYVSIGILAALVVGVLLATSGGDDSSDSN</sequence>
<keyword evidence="1" id="KW-0472">Membrane</keyword>
<keyword evidence="2" id="KW-0732">Signal</keyword>
<keyword evidence="4" id="KW-1185">Reference proteome</keyword>
<evidence type="ECO:0000313" key="3">
    <source>
        <dbReference type="EMBL" id="PTQ62517.1"/>
    </source>
</evidence>
<feature type="chain" id="PRO_5015703982" evidence="2">
    <location>
        <begin position="27"/>
        <end position="88"/>
    </location>
</feature>
<organism evidence="3 4">
    <name type="scientific">Sphingomonas aurantiaca</name>
    <dbReference type="NCBI Taxonomy" id="185949"/>
    <lineage>
        <taxon>Bacteria</taxon>
        <taxon>Pseudomonadati</taxon>
        <taxon>Pseudomonadota</taxon>
        <taxon>Alphaproteobacteria</taxon>
        <taxon>Sphingomonadales</taxon>
        <taxon>Sphingomonadaceae</taxon>
        <taxon>Sphingomonas</taxon>
    </lineage>
</organism>
<dbReference type="Proteomes" id="UP000244189">
    <property type="component" value="Unassembled WGS sequence"/>
</dbReference>
<keyword evidence="1" id="KW-0812">Transmembrane</keyword>
<accession>A0A2T5GT60</accession>
<keyword evidence="1" id="KW-1133">Transmembrane helix</keyword>
<dbReference type="EMBL" id="QAOG01000001">
    <property type="protein sequence ID" value="PTQ62517.1"/>
    <property type="molecule type" value="Genomic_DNA"/>
</dbReference>
<evidence type="ECO:0000313" key="4">
    <source>
        <dbReference type="Proteomes" id="UP000244189"/>
    </source>
</evidence>
<feature type="transmembrane region" description="Helical" evidence="1">
    <location>
        <begin position="60"/>
        <end position="78"/>
    </location>
</feature>
<comment type="caution">
    <text evidence="3">The sequence shown here is derived from an EMBL/GenBank/DDBJ whole genome shotgun (WGS) entry which is preliminary data.</text>
</comment>
<dbReference type="RefSeq" id="WP_244185143.1">
    <property type="nucleotide sequence ID" value="NZ_JASPFP010000001.1"/>
</dbReference>